<dbReference type="SMART" id="SM00355">
    <property type="entry name" value="ZnF_C2H2"/>
    <property type="match status" value="2"/>
</dbReference>
<keyword evidence="3" id="KW-0479">Metal-binding</keyword>
<dbReference type="Gene3D" id="3.30.160.60">
    <property type="entry name" value="Classic Zinc Finger"/>
    <property type="match status" value="2"/>
</dbReference>
<keyword evidence="11" id="KW-1185">Reference proteome</keyword>
<dbReference type="STRING" id="407821.A0A087UF05"/>
<dbReference type="GO" id="GO:0000981">
    <property type="term" value="F:DNA-binding transcription factor activity, RNA polymerase II-specific"/>
    <property type="evidence" value="ECO:0007669"/>
    <property type="project" value="TreeGrafter"/>
</dbReference>
<name>A0A087UF05_STEMI</name>
<evidence type="ECO:0000256" key="7">
    <source>
        <dbReference type="ARBA" id="ARBA00023242"/>
    </source>
</evidence>
<evidence type="ECO:0000256" key="5">
    <source>
        <dbReference type="ARBA" id="ARBA00022771"/>
    </source>
</evidence>
<organism evidence="10 11">
    <name type="scientific">Stegodyphus mimosarum</name>
    <name type="common">African social velvet spider</name>
    <dbReference type="NCBI Taxonomy" id="407821"/>
    <lineage>
        <taxon>Eukaryota</taxon>
        <taxon>Metazoa</taxon>
        <taxon>Ecdysozoa</taxon>
        <taxon>Arthropoda</taxon>
        <taxon>Chelicerata</taxon>
        <taxon>Arachnida</taxon>
        <taxon>Araneae</taxon>
        <taxon>Araneomorphae</taxon>
        <taxon>Entelegynae</taxon>
        <taxon>Eresoidea</taxon>
        <taxon>Eresidae</taxon>
        <taxon>Stegodyphus</taxon>
    </lineage>
</organism>
<dbReference type="Proteomes" id="UP000054359">
    <property type="component" value="Unassembled WGS sequence"/>
</dbReference>
<dbReference type="EMBL" id="KK119525">
    <property type="protein sequence ID" value="KFM75944.1"/>
    <property type="molecule type" value="Genomic_DNA"/>
</dbReference>
<evidence type="ECO:0000256" key="8">
    <source>
        <dbReference type="PROSITE-ProRule" id="PRU00042"/>
    </source>
</evidence>
<evidence type="ECO:0000256" key="6">
    <source>
        <dbReference type="ARBA" id="ARBA00022833"/>
    </source>
</evidence>
<comment type="similarity">
    <text evidence="2">Belongs to the krueppel C2H2-type zinc-finger protein family.</text>
</comment>
<dbReference type="Pfam" id="PF00096">
    <property type="entry name" value="zf-C2H2"/>
    <property type="match status" value="2"/>
</dbReference>
<proteinExistence type="inferred from homology"/>
<dbReference type="GO" id="GO:0008270">
    <property type="term" value="F:zinc ion binding"/>
    <property type="evidence" value="ECO:0007669"/>
    <property type="project" value="UniProtKB-KW"/>
</dbReference>
<keyword evidence="4" id="KW-0677">Repeat</keyword>
<dbReference type="GO" id="GO:0005634">
    <property type="term" value="C:nucleus"/>
    <property type="evidence" value="ECO:0007669"/>
    <property type="project" value="UniProtKB-SubCell"/>
</dbReference>
<dbReference type="PROSITE" id="PS50157">
    <property type="entry name" value="ZINC_FINGER_C2H2_2"/>
    <property type="match status" value="2"/>
</dbReference>
<dbReference type="FunFam" id="3.30.160.60:FF:001442">
    <property type="entry name" value="zinc finger protein 696"/>
    <property type="match status" value="1"/>
</dbReference>
<dbReference type="OrthoDB" id="6435234at2759"/>
<feature type="domain" description="C2H2-type" evidence="9">
    <location>
        <begin position="26"/>
        <end position="53"/>
    </location>
</feature>
<evidence type="ECO:0000313" key="11">
    <source>
        <dbReference type="Proteomes" id="UP000054359"/>
    </source>
</evidence>
<keyword evidence="7" id="KW-0539">Nucleus</keyword>
<reference evidence="10 11" key="1">
    <citation type="submission" date="2013-11" db="EMBL/GenBank/DDBJ databases">
        <title>Genome sequencing of Stegodyphus mimosarum.</title>
        <authorList>
            <person name="Bechsgaard J."/>
        </authorList>
    </citation>
    <scope>NUCLEOTIDE SEQUENCE [LARGE SCALE GENOMIC DNA]</scope>
</reference>
<evidence type="ECO:0000259" key="9">
    <source>
        <dbReference type="PROSITE" id="PS50157"/>
    </source>
</evidence>
<sequence length="82" mass="9406">MEGFTDIQAPFSTMLMDNSQNRGGAFACTFCPYSTKFATTLKRHISTHTGERPYGCMVCGKRFIQRNTLQRHIKCHSLSYDY</sequence>
<protein>
    <submittedName>
        <fullName evidence="10">Zinc finger and BTB domain-containing protein 8B</fullName>
    </submittedName>
</protein>
<dbReference type="SUPFAM" id="SSF57667">
    <property type="entry name" value="beta-beta-alpha zinc fingers"/>
    <property type="match status" value="1"/>
</dbReference>
<keyword evidence="5 8" id="KW-0863">Zinc-finger</keyword>
<evidence type="ECO:0000256" key="4">
    <source>
        <dbReference type="ARBA" id="ARBA00022737"/>
    </source>
</evidence>
<dbReference type="InterPro" id="IPR013087">
    <property type="entry name" value="Znf_C2H2_type"/>
</dbReference>
<keyword evidence="6" id="KW-0862">Zinc</keyword>
<evidence type="ECO:0000256" key="2">
    <source>
        <dbReference type="ARBA" id="ARBA00006991"/>
    </source>
</evidence>
<evidence type="ECO:0000256" key="3">
    <source>
        <dbReference type="ARBA" id="ARBA00022723"/>
    </source>
</evidence>
<dbReference type="AlphaFoldDB" id="A0A087UF05"/>
<dbReference type="InterPro" id="IPR036236">
    <property type="entry name" value="Znf_C2H2_sf"/>
</dbReference>
<accession>A0A087UF05</accession>
<gene>
    <name evidence="10" type="ORF">X975_24570</name>
</gene>
<feature type="non-terminal residue" evidence="10">
    <location>
        <position position="82"/>
    </location>
</feature>
<evidence type="ECO:0000313" key="10">
    <source>
        <dbReference type="EMBL" id="KFM75944.1"/>
    </source>
</evidence>
<dbReference type="PANTHER" id="PTHR24394:SF29">
    <property type="entry name" value="MYONEURIN"/>
    <property type="match status" value="1"/>
</dbReference>
<evidence type="ECO:0000256" key="1">
    <source>
        <dbReference type="ARBA" id="ARBA00004123"/>
    </source>
</evidence>
<feature type="domain" description="C2H2-type" evidence="9">
    <location>
        <begin position="54"/>
        <end position="81"/>
    </location>
</feature>
<dbReference type="PROSITE" id="PS00028">
    <property type="entry name" value="ZINC_FINGER_C2H2_1"/>
    <property type="match status" value="1"/>
</dbReference>
<dbReference type="PANTHER" id="PTHR24394">
    <property type="entry name" value="ZINC FINGER PROTEIN"/>
    <property type="match status" value="1"/>
</dbReference>
<comment type="subcellular location">
    <subcellularLocation>
        <location evidence="1">Nucleus</location>
    </subcellularLocation>
</comment>